<comment type="cofactor">
    <cofactor evidence="2">
        <name>Mg(2+)</name>
        <dbReference type="ChEBI" id="CHEBI:18420"/>
    </cofactor>
</comment>
<dbReference type="AlphaFoldDB" id="A0A8J7Q5B4"/>
<dbReference type="PANTHER" id="PTHR15822">
    <property type="entry name" value="TRAF AND TNF RECEPTOR-ASSOCIATED PROTEIN"/>
    <property type="match status" value="1"/>
</dbReference>
<dbReference type="EMBL" id="JAFREP010000018">
    <property type="protein sequence ID" value="MBO1320692.1"/>
    <property type="molecule type" value="Genomic_DNA"/>
</dbReference>
<keyword evidence="10" id="KW-0255">Endonuclease</keyword>
<evidence type="ECO:0000259" key="9">
    <source>
        <dbReference type="Pfam" id="PF03372"/>
    </source>
</evidence>
<comment type="caution">
    <text evidence="10">The sequence shown here is derived from an EMBL/GenBank/DDBJ whole genome shotgun (WGS) entry which is preliminary data.</text>
</comment>
<keyword evidence="4" id="KW-0479">Metal-binding</keyword>
<dbReference type="Pfam" id="PF03372">
    <property type="entry name" value="Exo_endo_phos"/>
    <property type="match status" value="1"/>
</dbReference>
<dbReference type="InterPro" id="IPR051547">
    <property type="entry name" value="TDP2-like"/>
</dbReference>
<dbReference type="GO" id="GO:0004519">
    <property type="term" value="F:endonuclease activity"/>
    <property type="evidence" value="ECO:0007669"/>
    <property type="project" value="UniProtKB-KW"/>
</dbReference>
<dbReference type="PANTHER" id="PTHR15822:SF4">
    <property type="entry name" value="TYROSYL-DNA PHOSPHODIESTERASE 2"/>
    <property type="match status" value="1"/>
</dbReference>
<keyword evidence="3" id="KW-0540">Nuclease</keyword>
<keyword evidence="11" id="KW-1185">Reference proteome</keyword>
<dbReference type="Proteomes" id="UP000664417">
    <property type="component" value="Unassembled WGS sequence"/>
</dbReference>
<keyword evidence="7" id="KW-0460">Magnesium</keyword>
<keyword evidence="5" id="KW-0227">DNA damage</keyword>
<proteinExistence type="predicted"/>
<dbReference type="GO" id="GO:0070260">
    <property type="term" value="F:5'-tyrosyl-DNA phosphodiesterase activity"/>
    <property type="evidence" value="ECO:0007669"/>
    <property type="project" value="TreeGrafter"/>
</dbReference>
<evidence type="ECO:0000313" key="10">
    <source>
        <dbReference type="EMBL" id="MBO1320692.1"/>
    </source>
</evidence>
<accession>A0A8J7Q5B4</accession>
<evidence type="ECO:0000256" key="5">
    <source>
        <dbReference type="ARBA" id="ARBA00022763"/>
    </source>
</evidence>
<dbReference type="GO" id="GO:0003697">
    <property type="term" value="F:single-stranded DNA binding"/>
    <property type="evidence" value="ECO:0007669"/>
    <property type="project" value="TreeGrafter"/>
</dbReference>
<evidence type="ECO:0000256" key="4">
    <source>
        <dbReference type="ARBA" id="ARBA00022723"/>
    </source>
</evidence>
<comment type="cofactor">
    <cofactor evidence="1">
        <name>Mn(2+)</name>
        <dbReference type="ChEBI" id="CHEBI:29035"/>
    </cofactor>
</comment>
<dbReference type="GO" id="GO:0006302">
    <property type="term" value="P:double-strand break repair"/>
    <property type="evidence" value="ECO:0007669"/>
    <property type="project" value="TreeGrafter"/>
</dbReference>
<reference evidence="10" key="1">
    <citation type="submission" date="2021-03" db="EMBL/GenBank/DDBJ databases">
        <authorList>
            <person name="Wang G."/>
        </authorList>
    </citation>
    <scope>NUCLEOTIDE SEQUENCE</scope>
    <source>
        <strain evidence="10">KCTC 12899</strain>
    </source>
</reference>
<keyword evidence="8" id="KW-0234">DNA repair</keyword>
<sequence length="272" mass="30976">MPQTFPDTARPWRQTGRLRVMTLNIWFGWFEQERRTSALIDVLATLSPDFVALQEMTVPVLRQLAGDSRLADYWFSDRDGRTFDSYGVVLLARRAPDVFSIHPFTSAMNRSLVEGVWSLPGGDLQVGAVHLESKQVMRDYRLRQLRELEKPMNRGDWSLLMGDFNFCHSFPENDVLPEGFHDLWPLLNPGDPGWTVDTDINKMRLADKGKEKQVRFDRILLAPRKPGLRPESMQLVGNQALEPGVLLSDHFGLCLDCVLEEAELLGRDGANP</sequence>
<name>A0A8J7Q5B4_9BACT</name>
<keyword evidence="6" id="KW-0378">Hydrolase</keyword>
<evidence type="ECO:0000256" key="7">
    <source>
        <dbReference type="ARBA" id="ARBA00022842"/>
    </source>
</evidence>
<organism evidence="10 11">
    <name type="scientific">Acanthopleuribacter pedis</name>
    <dbReference type="NCBI Taxonomy" id="442870"/>
    <lineage>
        <taxon>Bacteria</taxon>
        <taxon>Pseudomonadati</taxon>
        <taxon>Acidobacteriota</taxon>
        <taxon>Holophagae</taxon>
        <taxon>Acanthopleuribacterales</taxon>
        <taxon>Acanthopleuribacteraceae</taxon>
        <taxon>Acanthopleuribacter</taxon>
    </lineage>
</organism>
<dbReference type="InterPro" id="IPR005135">
    <property type="entry name" value="Endo/exonuclease/phosphatase"/>
</dbReference>
<evidence type="ECO:0000256" key="1">
    <source>
        <dbReference type="ARBA" id="ARBA00001936"/>
    </source>
</evidence>
<dbReference type="SUPFAM" id="SSF56219">
    <property type="entry name" value="DNase I-like"/>
    <property type="match status" value="1"/>
</dbReference>
<gene>
    <name evidence="10" type="ORF">J3U88_19595</name>
</gene>
<feature type="domain" description="Endonuclease/exonuclease/phosphatase" evidence="9">
    <location>
        <begin position="21"/>
        <end position="250"/>
    </location>
</feature>
<dbReference type="GO" id="GO:0046872">
    <property type="term" value="F:metal ion binding"/>
    <property type="evidence" value="ECO:0007669"/>
    <property type="project" value="UniProtKB-KW"/>
</dbReference>
<protein>
    <submittedName>
        <fullName evidence="10">Endonuclease/exonuclease/phosphatase family protein</fullName>
    </submittedName>
</protein>
<dbReference type="CDD" id="cd09080">
    <property type="entry name" value="TDP2"/>
    <property type="match status" value="1"/>
</dbReference>
<dbReference type="RefSeq" id="WP_207860645.1">
    <property type="nucleotide sequence ID" value="NZ_JAFREP010000018.1"/>
</dbReference>
<evidence type="ECO:0000313" key="11">
    <source>
        <dbReference type="Proteomes" id="UP000664417"/>
    </source>
</evidence>
<evidence type="ECO:0000256" key="3">
    <source>
        <dbReference type="ARBA" id="ARBA00022722"/>
    </source>
</evidence>
<dbReference type="InterPro" id="IPR036691">
    <property type="entry name" value="Endo/exonu/phosph_ase_sf"/>
</dbReference>
<evidence type="ECO:0000256" key="8">
    <source>
        <dbReference type="ARBA" id="ARBA00023204"/>
    </source>
</evidence>
<dbReference type="GO" id="GO:0005737">
    <property type="term" value="C:cytoplasm"/>
    <property type="evidence" value="ECO:0007669"/>
    <property type="project" value="TreeGrafter"/>
</dbReference>
<evidence type="ECO:0000256" key="6">
    <source>
        <dbReference type="ARBA" id="ARBA00022801"/>
    </source>
</evidence>
<evidence type="ECO:0000256" key="2">
    <source>
        <dbReference type="ARBA" id="ARBA00001946"/>
    </source>
</evidence>
<dbReference type="Gene3D" id="3.60.10.10">
    <property type="entry name" value="Endonuclease/exonuclease/phosphatase"/>
    <property type="match status" value="1"/>
</dbReference>